<reference evidence="4 5" key="1">
    <citation type="submission" date="2020-05" db="EMBL/GenBank/DDBJ databases">
        <authorList>
            <person name="Petersen J."/>
            <person name="Sayavedra L."/>
        </authorList>
    </citation>
    <scope>NUCLEOTIDE SEQUENCE [LARGE SCALE GENOMIC DNA]</scope>
    <source>
        <strain evidence="4">B azoricus SOX ET2 1586I</strain>
    </source>
</reference>
<comment type="caution">
    <text evidence="4">The sequence shown here is derived from an EMBL/GenBank/DDBJ whole genome shotgun (WGS) entry which is preliminary data.</text>
</comment>
<name>A0ABN7GDK3_9GAMM</name>
<organism evidence="4 5">
    <name type="scientific">Bathymodiolus thermophilus thioautotrophic gill symbiont</name>
    <dbReference type="NCBI Taxonomy" id="2360"/>
    <lineage>
        <taxon>Bacteria</taxon>
        <taxon>Pseudomonadati</taxon>
        <taxon>Pseudomonadota</taxon>
        <taxon>Gammaproteobacteria</taxon>
        <taxon>sulfur-oxidizing symbionts</taxon>
    </lineage>
</organism>
<sequence>MKTQLKVIALSVLVATSAYAEESKGVYFGLGVHQSKLTDTRDGDTFKYKKNNWKALVGTRLNSNWSIEGHYTNFATDTVAVNGSPTAINMSGKSLGVAGLYHFNPQGSYSPFVKLGWHHWDFNLVAVRFHHVVPYLQKSHSETYQVL</sequence>
<feature type="chain" id="PRO_5045078466" description="Outer membrane protein beta-barrel domain-containing protein" evidence="2">
    <location>
        <begin position="21"/>
        <end position="147"/>
    </location>
</feature>
<evidence type="ECO:0000256" key="2">
    <source>
        <dbReference type="SAM" id="SignalP"/>
    </source>
</evidence>
<keyword evidence="5" id="KW-1185">Reference proteome</keyword>
<feature type="signal peptide" evidence="2">
    <location>
        <begin position="1"/>
        <end position="20"/>
    </location>
</feature>
<dbReference type="Proteomes" id="UP000626656">
    <property type="component" value="Unassembled WGS sequence"/>
</dbReference>
<protein>
    <recommendedName>
        <fullName evidence="3">Outer membrane protein beta-barrel domain-containing protein</fullName>
    </recommendedName>
</protein>
<feature type="domain" description="Outer membrane protein beta-barrel" evidence="3">
    <location>
        <begin position="8"/>
        <end position="123"/>
    </location>
</feature>
<gene>
    <name evidence="4" type="ORF">AZO1586I_2068</name>
</gene>
<dbReference type="Gene3D" id="2.40.160.20">
    <property type="match status" value="1"/>
</dbReference>
<dbReference type="SUPFAM" id="SSF56925">
    <property type="entry name" value="OMPA-like"/>
    <property type="match status" value="1"/>
</dbReference>
<evidence type="ECO:0000313" key="4">
    <source>
        <dbReference type="EMBL" id="CAB5507793.1"/>
    </source>
</evidence>
<proteinExistence type="predicted"/>
<dbReference type="Pfam" id="PF13505">
    <property type="entry name" value="OMP_b-brl"/>
    <property type="match status" value="1"/>
</dbReference>
<accession>A0ABN7GDK3</accession>
<dbReference type="InterPro" id="IPR011250">
    <property type="entry name" value="OMP/PagP_B-barrel"/>
</dbReference>
<keyword evidence="1 2" id="KW-0732">Signal</keyword>
<evidence type="ECO:0000256" key="1">
    <source>
        <dbReference type="ARBA" id="ARBA00022729"/>
    </source>
</evidence>
<dbReference type="RefSeq" id="WP_202775925.1">
    <property type="nucleotide sequence ID" value="NZ_CAHJWF010000472.1"/>
</dbReference>
<evidence type="ECO:0000259" key="3">
    <source>
        <dbReference type="Pfam" id="PF13505"/>
    </source>
</evidence>
<dbReference type="EMBL" id="CAHJWF010000472">
    <property type="protein sequence ID" value="CAB5507793.1"/>
    <property type="molecule type" value="Genomic_DNA"/>
</dbReference>
<evidence type="ECO:0000313" key="5">
    <source>
        <dbReference type="Proteomes" id="UP000626656"/>
    </source>
</evidence>
<dbReference type="InterPro" id="IPR027385">
    <property type="entry name" value="Beta-barrel_OMP"/>
</dbReference>